<dbReference type="PROSITE" id="PS50110">
    <property type="entry name" value="RESPONSE_REGULATORY"/>
    <property type="match status" value="1"/>
</dbReference>
<dbReference type="InterPro" id="IPR036061">
    <property type="entry name" value="CheW-like_dom_sf"/>
</dbReference>
<dbReference type="Gene3D" id="2.30.30.40">
    <property type="entry name" value="SH3 Domains"/>
    <property type="match status" value="1"/>
</dbReference>
<dbReference type="Pfam" id="PF00072">
    <property type="entry name" value="Response_reg"/>
    <property type="match status" value="1"/>
</dbReference>
<evidence type="ECO:0000313" key="2">
    <source>
        <dbReference type="Proteomes" id="UP000029558"/>
    </source>
</evidence>
<dbReference type="AlphaFoldDB" id="A0A1L6TE37"/>
<reference evidence="1 2" key="1">
    <citation type="journal article" date="2014" name="Genome Announc.">
        <title>Comparative Genome Analysis of Two Isolates of the Fish Pathogen Piscirickettsia salmonis from Different Hosts Reveals Major Differences in Virulence-Associated Secretion Systems.</title>
        <authorList>
            <person name="Bohle H."/>
            <person name="Henriquez P."/>
            <person name="Grothusen H."/>
            <person name="Navas E."/>
            <person name="Sandoval A."/>
            <person name="Bustamante F."/>
            <person name="Bustos P."/>
            <person name="Mancilla M."/>
        </authorList>
    </citation>
    <scope>NUCLEOTIDE SEQUENCE [LARGE SCALE GENOMIC DNA]</scope>
    <source>
        <strain evidence="2">B1-32597</strain>
    </source>
</reference>
<evidence type="ECO:0000313" key="1">
    <source>
        <dbReference type="EMBL" id="ALB23725.1"/>
    </source>
</evidence>
<sequence length="317" mass="34972">MSEGVLAAVDSRTQLVGKNRLEVLLFRLHNQQLYAMNVFKIQEVMSVPALTRLPESHPHILGISHIRGHTIPVIDLGVAIGMQSLSNDPNAVLVIAEYYGTVQGFVVGSVERIVNIAWKEVHSPPHGVGKNHYLTATTKLENDIVEVIDVEKVLAEIVMPDISSSSDTINKDIDTNNFNVLVVDDSGFARRHVKSVLEQLNVQITLVNSGADALRLLKKEAHQDKIDVTKKYALMITDAEMPEMDGYTLTVECRNDPLIKDLRIILHTSLSGAFNESMVEKVGCDGFIPKLNPEAILTVTQNRIKEMIDAGINPLDA</sequence>
<dbReference type="GO" id="GO:0006935">
    <property type="term" value="P:chemotaxis"/>
    <property type="evidence" value="ECO:0007669"/>
    <property type="project" value="InterPro"/>
</dbReference>
<dbReference type="InterPro" id="IPR024181">
    <property type="entry name" value="Chemotax_regulator_CheV"/>
</dbReference>
<dbReference type="RefSeq" id="WP_017377060.1">
    <property type="nucleotide sequence ID" value="NZ_CP012508.1"/>
</dbReference>
<dbReference type="Proteomes" id="UP000029558">
    <property type="component" value="Chromosome"/>
</dbReference>
<dbReference type="InterPro" id="IPR002545">
    <property type="entry name" value="CheW-lke_dom"/>
</dbReference>
<dbReference type="SUPFAM" id="SSF50341">
    <property type="entry name" value="CheW-like"/>
    <property type="match status" value="1"/>
</dbReference>
<dbReference type="Gene3D" id="2.40.50.180">
    <property type="entry name" value="CheA-289, Domain 4"/>
    <property type="match status" value="1"/>
</dbReference>
<dbReference type="PANTHER" id="PTHR47233:SF4">
    <property type="entry name" value="CHEMOTAXIS SIGNAL TRANSDUCTION PROTEIN"/>
    <property type="match status" value="1"/>
</dbReference>
<dbReference type="OrthoDB" id="9806105at2"/>
<dbReference type="Gene3D" id="3.40.50.2300">
    <property type="match status" value="1"/>
</dbReference>
<dbReference type="EMBL" id="CP012508">
    <property type="protein sequence ID" value="ALB23725.1"/>
    <property type="molecule type" value="Genomic_DNA"/>
</dbReference>
<proteinExistence type="predicted"/>
<gene>
    <name evidence="1" type="ORF">KU39_2549</name>
</gene>
<dbReference type="SUPFAM" id="SSF52172">
    <property type="entry name" value="CheY-like"/>
    <property type="match status" value="1"/>
</dbReference>
<dbReference type="PIRSF" id="PIRSF002867">
    <property type="entry name" value="CheV"/>
    <property type="match status" value="1"/>
</dbReference>
<dbReference type="InterPro" id="IPR001789">
    <property type="entry name" value="Sig_transdc_resp-reg_receiver"/>
</dbReference>
<dbReference type="GO" id="GO:0000160">
    <property type="term" value="P:phosphorelay signal transduction system"/>
    <property type="evidence" value="ECO:0007669"/>
    <property type="project" value="InterPro"/>
</dbReference>
<dbReference type="SMART" id="SM00260">
    <property type="entry name" value="CheW"/>
    <property type="match status" value="1"/>
</dbReference>
<dbReference type="PANTHER" id="PTHR47233">
    <property type="entry name" value="CHEMOTAXIS PROTEIN CHEV"/>
    <property type="match status" value="1"/>
</dbReference>
<name>A0A1L6TE37_PISSA</name>
<dbReference type="PROSITE" id="PS50851">
    <property type="entry name" value="CHEW"/>
    <property type="match status" value="1"/>
</dbReference>
<dbReference type="InterPro" id="IPR011006">
    <property type="entry name" value="CheY-like_superfamily"/>
</dbReference>
<dbReference type="Pfam" id="PF01584">
    <property type="entry name" value="CheW"/>
    <property type="match status" value="1"/>
</dbReference>
<dbReference type="SMART" id="SM00448">
    <property type="entry name" value="REC"/>
    <property type="match status" value="1"/>
</dbReference>
<protein>
    <submittedName>
        <fullName evidence="1">Response regulator</fullName>
    </submittedName>
</protein>
<accession>A0A1L6TE37</accession>
<organism evidence="1 2">
    <name type="scientific">Piscirickettsia salmonis</name>
    <dbReference type="NCBI Taxonomy" id="1238"/>
    <lineage>
        <taxon>Bacteria</taxon>
        <taxon>Pseudomonadati</taxon>
        <taxon>Pseudomonadota</taxon>
        <taxon>Gammaproteobacteria</taxon>
        <taxon>Thiotrichales</taxon>
        <taxon>Piscirickettsiaceae</taxon>
        <taxon>Piscirickettsia</taxon>
    </lineage>
</organism>